<reference evidence="15" key="2">
    <citation type="submission" date="2008-08" db="EMBL/GenBank/DDBJ databases">
        <authorList>
            <consortium name="Diatom Consortium"/>
            <person name="Grigoriev I."/>
            <person name="Grimwood J."/>
            <person name="Kuo A."/>
            <person name="Otillar R.P."/>
            <person name="Salamov A."/>
            <person name="Detter J.C."/>
            <person name="Lindquist E."/>
            <person name="Shapiro H."/>
            <person name="Lucas S."/>
            <person name="Glavina del Rio T."/>
            <person name="Pitluck S."/>
            <person name="Rokhsar D."/>
            <person name="Bowler C."/>
        </authorList>
    </citation>
    <scope>GENOME REANNOTATION</scope>
    <source>
        <strain evidence="15">CCAP 1055/1</strain>
    </source>
</reference>
<keyword evidence="10" id="KW-0482">Metalloprotease</keyword>
<dbReference type="eggNOG" id="ENOG502S6HQ">
    <property type="taxonomic scope" value="Eukaryota"/>
</dbReference>
<keyword evidence="8" id="KW-0862">Zinc</keyword>
<feature type="transmembrane region" description="Helical" evidence="12">
    <location>
        <begin position="308"/>
        <end position="323"/>
    </location>
</feature>
<feature type="transmembrane region" description="Helical" evidence="12">
    <location>
        <begin position="226"/>
        <end position="247"/>
    </location>
</feature>
<feature type="transmembrane region" description="Helical" evidence="12">
    <location>
        <begin position="253"/>
        <end position="272"/>
    </location>
</feature>
<dbReference type="GO" id="GO:0046872">
    <property type="term" value="F:metal ion binding"/>
    <property type="evidence" value="ECO:0007669"/>
    <property type="project" value="UniProtKB-KW"/>
</dbReference>
<dbReference type="CDD" id="cd06160">
    <property type="entry name" value="S2P-M50_like_2"/>
    <property type="match status" value="1"/>
</dbReference>
<evidence type="ECO:0000256" key="10">
    <source>
        <dbReference type="ARBA" id="ARBA00023049"/>
    </source>
</evidence>
<keyword evidence="4" id="KW-0645">Protease</keyword>
<evidence type="ECO:0000256" key="9">
    <source>
        <dbReference type="ARBA" id="ARBA00022989"/>
    </source>
</evidence>
<feature type="transmembrane region" description="Helical" evidence="12">
    <location>
        <begin position="195"/>
        <end position="214"/>
    </location>
</feature>
<reference evidence="14 15" key="1">
    <citation type="journal article" date="2008" name="Nature">
        <title>The Phaeodactylum genome reveals the evolutionary history of diatom genomes.</title>
        <authorList>
            <person name="Bowler C."/>
            <person name="Allen A.E."/>
            <person name="Badger J.H."/>
            <person name="Grimwood J."/>
            <person name="Jabbari K."/>
            <person name="Kuo A."/>
            <person name="Maheswari U."/>
            <person name="Martens C."/>
            <person name="Maumus F."/>
            <person name="Otillar R.P."/>
            <person name="Rayko E."/>
            <person name="Salamov A."/>
            <person name="Vandepoele K."/>
            <person name="Beszteri B."/>
            <person name="Gruber A."/>
            <person name="Heijde M."/>
            <person name="Katinka M."/>
            <person name="Mock T."/>
            <person name="Valentin K."/>
            <person name="Verret F."/>
            <person name="Berges J.A."/>
            <person name="Brownlee C."/>
            <person name="Cadoret J.P."/>
            <person name="Chiovitti A."/>
            <person name="Choi C.J."/>
            <person name="Coesel S."/>
            <person name="De Martino A."/>
            <person name="Detter J.C."/>
            <person name="Durkin C."/>
            <person name="Falciatore A."/>
            <person name="Fournet J."/>
            <person name="Haruta M."/>
            <person name="Huysman M.J."/>
            <person name="Jenkins B.D."/>
            <person name="Jiroutova K."/>
            <person name="Jorgensen R.E."/>
            <person name="Joubert Y."/>
            <person name="Kaplan A."/>
            <person name="Kroger N."/>
            <person name="Kroth P.G."/>
            <person name="La Roche J."/>
            <person name="Lindquist E."/>
            <person name="Lommer M."/>
            <person name="Martin-Jezequel V."/>
            <person name="Lopez P.J."/>
            <person name="Lucas S."/>
            <person name="Mangogna M."/>
            <person name="McGinnis K."/>
            <person name="Medlin L.K."/>
            <person name="Montsant A."/>
            <person name="Oudot-Le Secq M.P."/>
            <person name="Napoli C."/>
            <person name="Obornik M."/>
            <person name="Parker M.S."/>
            <person name="Petit J.L."/>
            <person name="Porcel B.M."/>
            <person name="Poulsen N."/>
            <person name="Robison M."/>
            <person name="Rychlewski L."/>
            <person name="Rynearson T.A."/>
            <person name="Schmutz J."/>
            <person name="Shapiro H."/>
            <person name="Siaut M."/>
            <person name="Stanley M."/>
            <person name="Sussman M.R."/>
            <person name="Taylor A.R."/>
            <person name="Vardi A."/>
            <person name="von Dassow P."/>
            <person name="Vyverman W."/>
            <person name="Willis A."/>
            <person name="Wyrwicz L.S."/>
            <person name="Rokhsar D.S."/>
            <person name="Weissenbach J."/>
            <person name="Armbrust E.V."/>
            <person name="Green B.R."/>
            <person name="Van de Peer Y."/>
            <person name="Grigoriev I.V."/>
        </authorList>
    </citation>
    <scope>NUCLEOTIDE SEQUENCE [LARGE SCALE GENOMIC DNA]</scope>
    <source>
        <strain evidence="14 15">CCAP 1055/1</strain>
    </source>
</reference>
<feature type="transmembrane region" description="Helical" evidence="12">
    <location>
        <begin position="284"/>
        <end position="302"/>
    </location>
</feature>
<feature type="domain" description="Peptidase M50" evidence="13">
    <location>
        <begin position="174"/>
        <end position="246"/>
    </location>
</feature>
<evidence type="ECO:0000256" key="1">
    <source>
        <dbReference type="ARBA" id="ARBA00001947"/>
    </source>
</evidence>
<keyword evidence="7" id="KW-0378">Hydrolase</keyword>
<comment type="subcellular location">
    <subcellularLocation>
        <location evidence="2">Membrane</location>
        <topology evidence="2">Multi-pass membrane protein</topology>
    </subcellularLocation>
</comment>
<dbReference type="AlphaFoldDB" id="B7G9C1"/>
<evidence type="ECO:0000256" key="12">
    <source>
        <dbReference type="SAM" id="Phobius"/>
    </source>
</evidence>
<evidence type="ECO:0000313" key="15">
    <source>
        <dbReference type="Proteomes" id="UP000000759"/>
    </source>
</evidence>
<evidence type="ECO:0000313" key="14">
    <source>
        <dbReference type="EMBL" id="EEC44930.1"/>
    </source>
</evidence>
<keyword evidence="11 12" id="KW-0472">Membrane</keyword>
<evidence type="ECO:0000259" key="13">
    <source>
        <dbReference type="Pfam" id="PF02163"/>
    </source>
</evidence>
<dbReference type="Proteomes" id="UP000000759">
    <property type="component" value="Chromosome 20"/>
</dbReference>
<evidence type="ECO:0000256" key="11">
    <source>
        <dbReference type="ARBA" id="ARBA00023136"/>
    </source>
</evidence>
<evidence type="ECO:0000256" key="6">
    <source>
        <dbReference type="ARBA" id="ARBA00022723"/>
    </source>
</evidence>
<dbReference type="GO" id="GO:0008237">
    <property type="term" value="F:metallopeptidase activity"/>
    <property type="evidence" value="ECO:0007669"/>
    <property type="project" value="UniProtKB-KW"/>
</dbReference>
<dbReference type="GeneID" id="7195301"/>
<keyword evidence="15" id="KW-1185">Reference proteome</keyword>
<dbReference type="RefSeq" id="XP_002183748.1">
    <property type="nucleotide sequence ID" value="XM_002183712.1"/>
</dbReference>
<evidence type="ECO:0000256" key="3">
    <source>
        <dbReference type="ARBA" id="ARBA00007931"/>
    </source>
</evidence>
<protein>
    <recommendedName>
        <fullName evidence="13">Peptidase M50 domain-containing protein</fullName>
    </recommendedName>
</protein>
<dbReference type="GO" id="GO:0006508">
    <property type="term" value="P:proteolysis"/>
    <property type="evidence" value="ECO:0007669"/>
    <property type="project" value="UniProtKB-KW"/>
</dbReference>
<accession>B7G9C1</accession>
<dbReference type="Pfam" id="PF02163">
    <property type="entry name" value="Peptidase_M50"/>
    <property type="match status" value="1"/>
</dbReference>
<dbReference type="STRING" id="556484.B7G9C1"/>
<keyword evidence="5 12" id="KW-0812">Transmembrane</keyword>
<dbReference type="PANTHER" id="PTHR39188">
    <property type="entry name" value="MEMBRANE-ASSOCIATED ZINC METALLOPROTEASE M50B"/>
    <property type="match status" value="1"/>
</dbReference>
<dbReference type="InParanoid" id="B7G9C1"/>
<keyword evidence="6" id="KW-0479">Metal-binding</keyword>
<organism evidence="14 15">
    <name type="scientific">Phaeodactylum tricornutum (strain CCAP 1055/1)</name>
    <dbReference type="NCBI Taxonomy" id="556484"/>
    <lineage>
        <taxon>Eukaryota</taxon>
        <taxon>Sar</taxon>
        <taxon>Stramenopiles</taxon>
        <taxon>Ochrophyta</taxon>
        <taxon>Bacillariophyta</taxon>
        <taxon>Bacillariophyceae</taxon>
        <taxon>Bacillariophycidae</taxon>
        <taxon>Naviculales</taxon>
        <taxon>Phaeodactylaceae</taxon>
        <taxon>Phaeodactylum</taxon>
    </lineage>
</organism>
<dbReference type="HOGENOM" id="CLU_716608_0_0_1"/>
<dbReference type="EMBL" id="CM000622">
    <property type="protein sequence ID" value="EEC44930.1"/>
    <property type="molecule type" value="Genomic_DNA"/>
</dbReference>
<name>B7G9C1_PHATC</name>
<evidence type="ECO:0000256" key="7">
    <source>
        <dbReference type="ARBA" id="ARBA00022801"/>
    </source>
</evidence>
<dbReference type="OrthoDB" id="195057at2759"/>
<gene>
    <name evidence="14" type="ORF">PHATRDRAFT_49052</name>
</gene>
<evidence type="ECO:0000256" key="8">
    <source>
        <dbReference type="ARBA" id="ARBA00022833"/>
    </source>
</evidence>
<feature type="transmembrane region" description="Helical" evidence="12">
    <location>
        <begin position="344"/>
        <end position="361"/>
    </location>
</feature>
<feature type="transmembrane region" description="Helical" evidence="12">
    <location>
        <begin position="152"/>
        <end position="175"/>
    </location>
</feature>
<evidence type="ECO:0000256" key="2">
    <source>
        <dbReference type="ARBA" id="ARBA00004141"/>
    </source>
</evidence>
<dbReference type="GO" id="GO:0016020">
    <property type="term" value="C:membrane"/>
    <property type="evidence" value="ECO:0007669"/>
    <property type="project" value="UniProtKB-SubCell"/>
</dbReference>
<dbReference type="KEGG" id="pti:PHATRDRAFT_49052"/>
<dbReference type="InterPro" id="IPR008915">
    <property type="entry name" value="Peptidase_M50"/>
</dbReference>
<proteinExistence type="inferred from homology"/>
<sequence>MFRPLFATPFKKPLGAFLRPPSVPRTVYADSSRRPLRARLFCFEAPSIRVYSHWNRPVRASSNTYTRTAVSTRVNTRSGTLYGSPVLQRLGPFHNGLSPHLGAVAHFSSFFGGGKRPPSNNRIAQGAGMLGAASVLFGKTKYVLAALKLTKLASLGSMVVTIGTYSMFFGLPYAAGMVGLITVHECGHALVMLQRGIPFSPMVFMPFMGAVIAMNRLPRDAWEDALVAFGGPVLGSVGAGVVAVGAHATDSQLLFALADFGFMINLFNLMPIGSLDGGRIAGALSPYAGVAGLGLGGLMVYTGSVQNPIFYLVLLAGGYETFMRFYDPTRMPPNYYKISSTQRAVLTGGYFGLVAALIVAMDANQRFRKSPEVLMREKEMSWDHRY</sequence>
<dbReference type="PaxDb" id="2850-Phatr49052"/>
<dbReference type="PANTHER" id="PTHR39188:SF3">
    <property type="entry name" value="STAGE IV SPORULATION PROTEIN FB"/>
    <property type="match status" value="1"/>
</dbReference>
<evidence type="ECO:0000256" key="5">
    <source>
        <dbReference type="ARBA" id="ARBA00022692"/>
    </source>
</evidence>
<comment type="similarity">
    <text evidence="3">Belongs to the peptidase M50B family.</text>
</comment>
<comment type="cofactor">
    <cofactor evidence="1">
        <name>Zn(2+)</name>
        <dbReference type="ChEBI" id="CHEBI:29105"/>
    </cofactor>
</comment>
<evidence type="ECO:0000256" key="4">
    <source>
        <dbReference type="ARBA" id="ARBA00022670"/>
    </source>
</evidence>
<keyword evidence="9 12" id="KW-1133">Transmembrane helix</keyword>